<evidence type="ECO:0000256" key="3">
    <source>
        <dbReference type="SAM" id="Phobius"/>
    </source>
</evidence>
<feature type="active site" description="Proton donor/acceptor" evidence="2">
    <location>
        <position position="148"/>
    </location>
</feature>
<evidence type="ECO:0000256" key="1">
    <source>
        <dbReference type="ARBA" id="ARBA00022801"/>
    </source>
</evidence>
<dbReference type="EMBL" id="FNWV01000003">
    <property type="protein sequence ID" value="SEH52794.1"/>
    <property type="molecule type" value="Genomic_DNA"/>
</dbReference>
<proteinExistence type="predicted"/>
<sequence>MKNKRSLIVNILLVTALVAGLGIMIYPSFSNWWNSNKQSRAIAIYDQAVSSMDRADKEKQLERARKYNSELAKLSAPLSEYESISGYDDILDITGTGIIGYIEIPKINTYLPIYHGTSPEVLNVAVGHLEGTSLPIGGKGCHSVISAHRGLPSAKLFTDIDQLTENDTFRITVLDEVLDYEVDEIATVLPYEMDRLAAVPDKDLVTLMTCTPYGINTHRLLVRAHRIDTEQPHTVKVLADAIPVDEIKVLPFIVTPVLICLILFWVFTGRRKKKK</sequence>
<feature type="transmembrane region" description="Helical" evidence="3">
    <location>
        <begin position="7"/>
        <end position="29"/>
    </location>
</feature>
<accession>A0A1H6J1R3</accession>
<keyword evidence="3" id="KW-1133">Transmembrane helix</keyword>
<dbReference type="SUPFAM" id="SSF63817">
    <property type="entry name" value="Sortase"/>
    <property type="match status" value="1"/>
</dbReference>
<evidence type="ECO:0000313" key="4">
    <source>
        <dbReference type="EMBL" id="SEH52794.1"/>
    </source>
</evidence>
<gene>
    <name evidence="4" type="ORF">SAMN02910265_01276</name>
</gene>
<keyword evidence="3" id="KW-0472">Membrane</keyword>
<dbReference type="RefSeq" id="WP_074715532.1">
    <property type="nucleotide sequence ID" value="NZ_FNWV01000003.1"/>
</dbReference>
<dbReference type="Proteomes" id="UP000183190">
    <property type="component" value="Unassembled WGS sequence"/>
</dbReference>
<keyword evidence="3" id="KW-0812">Transmembrane</keyword>
<organism evidence="4 5">
    <name type="scientific">Ruminococcus flavefaciens</name>
    <dbReference type="NCBI Taxonomy" id="1265"/>
    <lineage>
        <taxon>Bacteria</taxon>
        <taxon>Bacillati</taxon>
        <taxon>Bacillota</taxon>
        <taxon>Clostridia</taxon>
        <taxon>Eubacteriales</taxon>
        <taxon>Oscillospiraceae</taxon>
        <taxon>Ruminococcus</taxon>
    </lineage>
</organism>
<dbReference type="OrthoDB" id="1648028at2"/>
<evidence type="ECO:0000256" key="2">
    <source>
        <dbReference type="PIRSR" id="PIRSR605754-1"/>
    </source>
</evidence>
<protein>
    <submittedName>
        <fullName evidence="4">Sortase A</fullName>
    </submittedName>
</protein>
<keyword evidence="1" id="KW-0378">Hydrolase</keyword>
<dbReference type="InterPro" id="IPR005754">
    <property type="entry name" value="Sortase"/>
</dbReference>
<dbReference type="NCBIfam" id="TIGR01076">
    <property type="entry name" value="sortase_fam"/>
    <property type="match status" value="1"/>
</dbReference>
<reference evidence="4 5" key="1">
    <citation type="submission" date="2016-10" db="EMBL/GenBank/DDBJ databases">
        <authorList>
            <person name="de Groot N.N."/>
        </authorList>
    </citation>
    <scope>NUCLEOTIDE SEQUENCE [LARGE SCALE GENOMIC DNA]</scope>
    <source>
        <strain evidence="4 5">YAD2003</strain>
    </source>
</reference>
<feature type="active site" description="Acyl-thioester intermediate" evidence="2">
    <location>
        <position position="210"/>
    </location>
</feature>
<dbReference type="Gene3D" id="2.40.260.10">
    <property type="entry name" value="Sortase"/>
    <property type="match status" value="1"/>
</dbReference>
<dbReference type="Pfam" id="PF04203">
    <property type="entry name" value="Sortase"/>
    <property type="match status" value="1"/>
</dbReference>
<dbReference type="CDD" id="cd05827">
    <property type="entry name" value="Sortase_C"/>
    <property type="match status" value="1"/>
</dbReference>
<evidence type="ECO:0000313" key="5">
    <source>
        <dbReference type="Proteomes" id="UP000183190"/>
    </source>
</evidence>
<feature type="transmembrane region" description="Helical" evidence="3">
    <location>
        <begin position="249"/>
        <end position="267"/>
    </location>
</feature>
<dbReference type="GO" id="GO:0016787">
    <property type="term" value="F:hydrolase activity"/>
    <property type="evidence" value="ECO:0007669"/>
    <property type="project" value="UniProtKB-KW"/>
</dbReference>
<dbReference type="InterPro" id="IPR023365">
    <property type="entry name" value="Sortase_dom-sf"/>
</dbReference>
<name>A0A1H6J1R3_RUMFL</name>
<dbReference type="NCBIfam" id="NF033745">
    <property type="entry name" value="class_C_sortase"/>
    <property type="match status" value="1"/>
</dbReference>
<dbReference type="AlphaFoldDB" id="A0A1H6J1R3"/>
<dbReference type="InterPro" id="IPR042002">
    <property type="entry name" value="Sortase_C"/>
</dbReference>